<keyword evidence="3" id="KW-1185">Reference proteome</keyword>
<dbReference type="EMBL" id="JAAIUO010000002">
    <property type="protein sequence ID" value="NSK13984.1"/>
    <property type="molecule type" value="Genomic_DNA"/>
</dbReference>
<evidence type="ECO:0000313" key="2">
    <source>
        <dbReference type="EMBL" id="NVH57929.1"/>
    </source>
</evidence>
<evidence type="ECO:0000313" key="1">
    <source>
        <dbReference type="EMBL" id="NSK13984.1"/>
    </source>
</evidence>
<evidence type="ECO:0000313" key="3">
    <source>
        <dbReference type="Proteomes" id="UP000528555"/>
    </source>
</evidence>
<dbReference type="Proteomes" id="UP000528555">
    <property type="component" value="Unassembled WGS sequence"/>
</dbReference>
<name>A0A850HIX3_9FIRM</name>
<sequence>MQELLLILSLIGFAVYGYRLMGKVDCFVEENQERTQDDNRKEDVL</sequence>
<accession>A0A850HIX3</accession>
<reference evidence="2" key="2">
    <citation type="submission" date="2020-02" db="EMBL/GenBank/DDBJ databases">
        <authorList>
            <person name="Littmann E."/>
            <person name="Sorbara M."/>
        </authorList>
    </citation>
    <scope>NUCLEOTIDE SEQUENCE</scope>
    <source>
        <strain evidence="2">MSK.17.11</strain>
        <strain evidence="1">MSK.17.38</strain>
    </source>
</reference>
<dbReference type="AlphaFoldDB" id="A0A850HIX3"/>
<protein>
    <submittedName>
        <fullName evidence="2">Uncharacterized protein</fullName>
    </submittedName>
</protein>
<dbReference type="EMBL" id="JAAITX010000002">
    <property type="protein sequence ID" value="NVH57929.1"/>
    <property type="molecule type" value="Genomic_DNA"/>
</dbReference>
<dbReference type="Proteomes" id="UP000701680">
    <property type="component" value="Unassembled WGS sequence"/>
</dbReference>
<proteinExistence type="predicted"/>
<reference evidence="3 4" key="1">
    <citation type="journal article" date="2020" name="Cell Host Microbe">
        <title>Functional and Genomic Variation between Human-Derived Isolates of Lachnospiraceae Reveals Inter- and Intra-Species Diversity.</title>
        <authorList>
            <person name="Sorbara M.T."/>
            <person name="Littmann E.R."/>
            <person name="Fontana E."/>
            <person name="Moody T.U."/>
            <person name="Kohout C.E."/>
            <person name="Gjonbalaj M."/>
            <person name="Eaton V."/>
            <person name="Seok R."/>
            <person name="Leiner I.M."/>
            <person name="Pamer E.G."/>
        </authorList>
    </citation>
    <scope>NUCLEOTIDE SEQUENCE [LARGE SCALE GENOMIC DNA]</scope>
    <source>
        <strain evidence="2 3">MSK.17.11</strain>
        <strain evidence="1 4">MSK.17.38</strain>
    </source>
</reference>
<dbReference type="RefSeq" id="WP_173814386.1">
    <property type="nucleotide sequence ID" value="NZ_JAAITX010000002.1"/>
</dbReference>
<comment type="caution">
    <text evidence="2">The sequence shown here is derived from an EMBL/GenBank/DDBJ whole genome shotgun (WGS) entry which is preliminary data.</text>
</comment>
<gene>
    <name evidence="2" type="ORF">G5A66_04540</name>
    <name evidence="1" type="ORF">G5A75_03660</name>
</gene>
<evidence type="ECO:0000313" key="4">
    <source>
        <dbReference type="Proteomes" id="UP000701680"/>
    </source>
</evidence>
<organism evidence="2 3">
    <name type="scientific">Dorea phocaeensis</name>
    <dbReference type="NCBI Taxonomy" id="2040291"/>
    <lineage>
        <taxon>Bacteria</taxon>
        <taxon>Bacillati</taxon>
        <taxon>Bacillota</taxon>
        <taxon>Clostridia</taxon>
        <taxon>Lachnospirales</taxon>
        <taxon>Lachnospiraceae</taxon>
        <taxon>Dorea</taxon>
    </lineage>
</organism>